<dbReference type="GO" id="GO:0016616">
    <property type="term" value="F:oxidoreductase activity, acting on the CH-OH group of donors, NAD or NADP as acceptor"/>
    <property type="evidence" value="ECO:0007669"/>
    <property type="project" value="TreeGrafter"/>
</dbReference>
<name>A0A5C8ZCQ5_9GAMM</name>
<evidence type="ECO:0000256" key="1">
    <source>
        <dbReference type="RuleBase" id="RU000363"/>
    </source>
</evidence>
<accession>A0A5C8ZCQ5</accession>
<proteinExistence type="inferred from homology"/>
<comment type="similarity">
    <text evidence="1">Belongs to the short-chain dehydrogenases/reductases (SDR) family.</text>
</comment>
<dbReference type="PRINTS" id="PR00080">
    <property type="entry name" value="SDRFAMILY"/>
</dbReference>
<dbReference type="PANTHER" id="PTHR45458:SF1">
    <property type="entry name" value="SHORT CHAIN DEHYDROGENASE"/>
    <property type="match status" value="1"/>
</dbReference>
<dbReference type="InterPro" id="IPR052184">
    <property type="entry name" value="SDR_enzymes"/>
</dbReference>
<comment type="caution">
    <text evidence="2">The sequence shown here is derived from an EMBL/GenBank/DDBJ whole genome shotgun (WGS) entry which is preliminary data.</text>
</comment>
<dbReference type="RefSeq" id="WP_147714028.1">
    <property type="nucleotide sequence ID" value="NZ_VKAD01000001.1"/>
</dbReference>
<dbReference type="PRINTS" id="PR00081">
    <property type="entry name" value="GDHRDH"/>
</dbReference>
<dbReference type="AlphaFoldDB" id="A0A5C8ZCQ5"/>
<dbReference type="InterPro" id="IPR036291">
    <property type="entry name" value="NAD(P)-bd_dom_sf"/>
</dbReference>
<dbReference type="InterPro" id="IPR002347">
    <property type="entry name" value="SDR_fam"/>
</dbReference>
<evidence type="ECO:0000313" key="3">
    <source>
        <dbReference type="Proteomes" id="UP000321764"/>
    </source>
</evidence>
<organism evidence="2 3">
    <name type="scientific">Reinekea thalattae</name>
    <dbReference type="NCBI Taxonomy" id="2593301"/>
    <lineage>
        <taxon>Bacteria</taxon>
        <taxon>Pseudomonadati</taxon>
        <taxon>Pseudomonadota</taxon>
        <taxon>Gammaproteobacteria</taxon>
        <taxon>Oceanospirillales</taxon>
        <taxon>Saccharospirillaceae</taxon>
        <taxon>Reinekea</taxon>
    </lineage>
</organism>
<keyword evidence="3" id="KW-1185">Reference proteome</keyword>
<dbReference type="SUPFAM" id="SSF51735">
    <property type="entry name" value="NAD(P)-binding Rossmann-fold domains"/>
    <property type="match status" value="1"/>
</dbReference>
<dbReference type="PANTHER" id="PTHR45458">
    <property type="entry name" value="SHORT-CHAIN DEHYDROGENASE/REDUCTASE SDR"/>
    <property type="match status" value="1"/>
</dbReference>
<protein>
    <submittedName>
        <fullName evidence="2">SDR family oxidoreductase</fullName>
    </submittedName>
</protein>
<dbReference type="OrthoDB" id="9785826at2"/>
<dbReference type="EMBL" id="VKAD01000001">
    <property type="protein sequence ID" value="TXR54630.1"/>
    <property type="molecule type" value="Genomic_DNA"/>
</dbReference>
<dbReference type="Proteomes" id="UP000321764">
    <property type="component" value="Unassembled WGS sequence"/>
</dbReference>
<dbReference type="CDD" id="cd05325">
    <property type="entry name" value="carb_red_sniffer_like_SDR_c"/>
    <property type="match status" value="1"/>
</dbReference>
<sequence>METVLITGASRGIGLELTRQFLQQGYQVIATYRNQPSDALSELATNQQLVLKELEVTDQSAIKALSAQLAGQTIDILINNAGTIGADDQSLEGIEASAWLDAFAINSIAPLMVTRALLSQIEQSENPRIITISSQMGSMQRDSVGMYAYRSSKAAVNKVVTVLANELKAKGVVACVVHPGWVKTDMGGENADITAQESATGLLALAQKLSLNDTGRFFTWQGDEHPW</sequence>
<reference evidence="2 3" key="1">
    <citation type="submission" date="2019-07" db="EMBL/GenBank/DDBJ databases">
        <title>Reinekea sp. strain SSH23 genome sequencing and assembly.</title>
        <authorList>
            <person name="Kim I."/>
        </authorList>
    </citation>
    <scope>NUCLEOTIDE SEQUENCE [LARGE SCALE GENOMIC DNA]</scope>
    <source>
        <strain evidence="2 3">SSH23</strain>
    </source>
</reference>
<gene>
    <name evidence="2" type="ORF">FME95_08860</name>
</gene>
<evidence type="ECO:0000313" key="2">
    <source>
        <dbReference type="EMBL" id="TXR54630.1"/>
    </source>
</evidence>
<dbReference type="Pfam" id="PF00106">
    <property type="entry name" value="adh_short"/>
    <property type="match status" value="1"/>
</dbReference>
<dbReference type="Gene3D" id="3.40.50.720">
    <property type="entry name" value="NAD(P)-binding Rossmann-like Domain"/>
    <property type="match status" value="1"/>
</dbReference>